<keyword evidence="3" id="KW-0964">Secreted</keyword>
<comment type="caution">
    <text evidence="5">The sequence shown here is derived from an EMBL/GenBank/DDBJ whole genome shotgun (WGS) entry which is preliminary data.</text>
</comment>
<dbReference type="GO" id="GO:0005549">
    <property type="term" value="F:odorant binding"/>
    <property type="evidence" value="ECO:0007669"/>
    <property type="project" value="InterPro"/>
</dbReference>
<keyword evidence="4" id="KW-0732">Signal</keyword>
<feature type="signal peptide" evidence="4">
    <location>
        <begin position="1"/>
        <end position="22"/>
    </location>
</feature>
<gene>
    <name evidence="5" type="ORF">QLX08_001065</name>
</gene>
<name>A0AAW1AKP4_9HYME</name>
<accession>A0AAW1AKP4</accession>
<sequence>MHVKLLFVATLFALVAWEPAESSMTQEQMDKMAKGLRKSCLQKIDISEDKINGMSKGQFPSDDENLKCYTTCIMKALRTFKNGEIDFGMVMKQLDITMPPEKASVVKEVVSACQKLEFTGDDCNKTYELIKCYYFTNPEIFFFP</sequence>
<dbReference type="InterPro" id="IPR036728">
    <property type="entry name" value="PBP_GOBP_sf"/>
</dbReference>
<dbReference type="EMBL" id="JAWNGG020000014">
    <property type="protein sequence ID" value="KAK9309089.1"/>
    <property type="molecule type" value="Genomic_DNA"/>
</dbReference>
<evidence type="ECO:0000256" key="4">
    <source>
        <dbReference type="SAM" id="SignalP"/>
    </source>
</evidence>
<dbReference type="FunFam" id="1.10.238.20:FF:000001">
    <property type="entry name" value="General odorant-binding protein lush"/>
    <property type="match status" value="1"/>
</dbReference>
<proteinExistence type="inferred from homology"/>
<dbReference type="SMART" id="SM00708">
    <property type="entry name" value="PhBP"/>
    <property type="match status" value="1"/>
</dbReference>
<evidence type="ECO:0000313" key="5">
    <source>
        <dbReference type="EMBL" id="KAK9309089.1"/>
    </source>
</evidence>
<dbReference type="Pfam" id="PF01395">
    <property type="entry name" value="PBP_GOBP"/>
    <property type="match status" value="1"/>
</dbReference>
<protein>
    <submittedName>
        <fullName evidence="5">Uncharacterized protein</fullName>
    </submittedName>
</protein>
<dbReference type="CDD" id="cd23992">
    <property type="entry name" value="PBP_GOBP"/>
    <property type="match status" value="1"/>
</dbReference>
<dbReference type="PANTHER" id="PTHR21364">
    <property type="entry name" value="GENERAL ODORANT-BINDING PROTEIN 19A"/>
    <property type="match status" value="1"/>
</dbReference>
<dbReference type="Proteomes" id="UP001432146">
    <property type="component" value="Unassembled WGS sequence"/>
</dbReference>
<evidence type="ECO:0000256" key="1">
    <source>
        <dbReference type="ARBA" id="ARBA00004613"/>
    </source>
</evidence>
<evidence type="ECO:0000256" key="3">
    <source>
        <dbReference type="ARBA" id="ARBA00022525"/>
    </source>
</evidence>
<reference evidence="5 6" key="1">
    <citation type="submission" date="2024-05" db="EMBL/GenBank/DDBJ databases">
        <title>The nuclear and mitochondrial genome assemblies of Tetragonisca angustula (Apidae: Meliponini), a tiny yet remarkable pollinator in the Neotropics.</title>
        <authorList>
            <person name="Ferrari R."/>
            <person name="Ricardo P.C."/>
            <person name="Dias F.C."/>
            <person name="Araujo N.S."/>
            <person name="Soares D.O."/>
            <person name="Zhou Q.-S."/>
            <person name="Zhu C.-D."/>
            <person name="Coutinho L."/>
            <person name="Airas M.C."/>
            <person name="Batista T.M."/>
        </authorList>
    </citation>
    <scope>NUCLEOTIDE SEQUENCE [LARGE SCALE GENOMIC DNA]</scope>
    <source>
        <strain evidence="5">ASF017062</strain>
        <tissue evidence="5">Abdomen</tissue>
    </source>
</reference>
<dbReference type="Gene3D" id="1.10.238.20">
    <property type="entry name" value="Pheromone/general odorant binding protein domain"/>
    <property type="match status" value="1"/>
</dbReference>
<feature type="chain" id="PRO_5044024722" evidence="4">
    <location>
        <begin position="23"/>
        <end position="144"/>
    </location>
</feature>
<dbReference type="SUPFAM" id="SSF47565">
    <property type="entry name" value="Insect pheromone/odorant-binding proteins"/>
    <property type="match status" value="1"/>
</dbReference>
<dbReference type="GO" id="GO:0007608">
    <property type="term" value="P:sensory perception of smell"/>
    <property type="evidence" value="ECO:0007669"/>
    <property type="project" value="TreeGrafter"/>
</dbReference>
<comment type="similarity">
    <text evidence="2">Belongs to the PBP/GOBP family.</text>
</comment>
<comment type="subcellular location">
    <subcellularLocation>
        <location evidence="1">Secreted</location>
    </subcellularLocation>
</comment>
<evidence type="ECO:0000256" key="2">
    <source>
        <dbReference type="ARBA" id="ARBA00008098"/>
    </source>
</evidence>
<dbReference type="InterPro" id="IPR006170">
    <property type="entry name" value="PBP/GOBP"/>
</dbReference>
<organism evidence="5 6">
    <name type="scientific">Tetragonisca angustula</name>
    <dbReference type="NCBI Taxonomy" id="166442"/>
    <lineage>
        <taxon>Eukaryota</taxon>
        <taxon>Metazoa</taxon>
        <taxon>Ecdysozoa</taxon>
        <taxon>Arthropoda</taxon>
        <taxon>Hexapoda</taxon>
        <taxon>Insecta</taxon>
        <taxon>Pterygota</taxon>
        <taxon>Neoptera</taxon>
        <taxon>Endopterygota</taxon>
        <taxon>Hymenoptera</taxon>
        <taxon>Apocrita</taxon>
        <taxon>Aculeata</taxon>
        <taxon>Apoidea</taxon>
        <taxon>Anthophila</taxon>
        <taxon>Apidae</taxon>
        <taxon>Tetragonisca</taxon>
    </lineage>
</organism>
<dbReference type="GO" id="GO:0035275">
    <property type="term" value="F:dibutyl phthalate binding"/>
    <property type="evidence" value="ECO:0007669"/>
    <property type="project" value="TreeGrafter"/>
</dbReference>
<dbReference type="PANTHER" id="PTHR21364:SF1">
    <property type="entry name" value="GENERAL ODORANT-BINDING PROTEIN LUSH"/>
    <property type="match status" value="1"/>
</dbReference>
<keyword evidence="6" id="KW-1185">Reference proteome</keyword>
<dbReference type="GO" id="GO:0005576">
    <property type="term" value="C:extracellular region"/>
    <property type="evidence" value="ECO:0007669"/>
    <property type="project" value="UniProtKB-SubCell"/>
</dbReference>
<dbReference type="AlphaFoldDB" id="A0AAW1AKP4"/>
<evidence type="ECO:0000313" key="6">
    <source>
        <dbReference type="Proteomes" id="UP001432146"/>
    </source>
</evidence>
<dbReference type="GO" id="GO:0042048">
    <property type="term" value="P:olfactory behavior"/>
    <property type="evidence" value="ECO:0007669"/>
    <property type="project" value="TreeGrafter"/>
</dbReference>